<dbReference type="PANTHER" id="PTHR30620">
    <property type="entry name" value="PERIPLASMIC BETA-GLUCOSIDASE-RELATED"/>
    <property type="match status" value="1"/>
</dbReference>
<sequence>MPKYPYQNPELPIRKRVDDLLSRMNLTEKVGQVNQHLYGWECYKKEDGELLLTDTFKEHVAWGGGIGALYGLFRSDPWSKVDYSNGTTAKESWKVTNKIQEYVISHSRWGIPALIAEECPHGHQGLDSISYPTNIGRGNTFNTELIQKTSELMAQELAAKGVHLALVSTLDLMKDPRWGRAEECFGEDPIVSAKMTEAIVAGFQGALIDDESNFLDKSVLELNKSSKQIGVILKHCIAQGEAQGGHNSGTVPIGQREFADVYTPLLNSARNAVGVMAAYNDIDGVPCHSNRTLFEEQLRNEQGFQGIVMADGIALDRLQDVYEQQTEAAANALAAGVDLSLWDETYTKIEEGINAGIIDEKDLDRSVRRVLAIKFLLGLFEQPYVEDPSKQWEALFAESETLNEETAKESLTLLKNNGVLPLQTQSKKIAVIGPNANNIYHLLGDYSAPQSEEQQKKTIYREIRKQFSTATVSYAEGCEVRNEEGQEEKINEAIALAKDSDVLVVVLGGSSARNFDMEFLRNGAVTSKGINMDSGENVDVASLTLGGKQEELLAKLAQLGKPLVTVLVQGRPHDLTTVETLSDAVLLAWFPGQEGGSALAKTLAGENNPSGRLSISYPRNSQQLPVYYYQRDASKQEDYYDLSGRPLHEFGEGLSYTTFSYDNLRVKMNIDNLEVSVKVKNTGSAAGKVSSLVFVKLYGGAVIQRKKFLKDFRKDFLEPNEEVELTFTLKPNDFRYMDVDNQWHFAKKAKIMIGDLSCDIQCDW</sequence>
<dbReference type="GO" id="GO:0009251">
    <property type="term" value="P:glucan catabolic process"/>
    <property type="evidence" value="ECO:0007669"/>
    <property type="project" value="TreeGrafter"/>
</dbReference>
<dbReference type="InterPro" id="IPR017853">
    <property type="entry name" value="GH"/>
</dbReference>
<dbReference type="Pfam" id="PF14310">
    <property type="entry name" value="Fn3-like"/>
    <property type="match status" value="1"/>
</dbReference>
<keyword evidence="4" id="KW-1185">Reference proteome</keyword>
<gene>
    <name evidence="3" type="ORF">UC3_02309</name>
</gene>
<dbReference type="SUPFAM" id="SSF51445">
    <property type="entry name" value="(Trans)glycosidases"/>
    <property type="match status" value="1"/>
</dbReference>
<dbReference type="AlphaFoldDB" id="R3W3D6"/>
<evidence type="ECO:0000313" key="3">
    <source>
        <dbReference type="EMBL" id="EOL41961.1"/>
    </source>
</evidence>
<dbReference type="InterPro" id="IPR001764">
    <property type="entry name" value="Glyco_hydro_3_N"/>
</dbReference>
<dbReference type="SUPFAM" id="SSF52279">
    <property type="entry name" value="Beta-D-glucan exohydrolase, C-terminal domain"/>
    <property type="match status" value="1"/>
</dbReference>
<evidence type="ECO:0000313" key="4">
    <source>
        <dbReference type="Proteomes" id="UP000013785"/>
    </source>
</evidence>
<dbReference type="EMBL" id="AJAT01000017">
    <property type="protein sequence ID" value="EOL41961.1"/>
    <property type="molecule type" value="Genomic_DNA"/>
</dbReference>
<dbReference type="Gene3D" id="3.40.50.1700">
    <property type="entry name" value="Glycoside hydrolase family 3 C-terminal domain"/>
    <property type="match status" value="1"/>
</dbReference>
<evidence type="ECO:0000256" key="1">
    <source>
        <dbReference type="ARBA" id="ARBA00022801"/>
    </source>
</evidence>
<comment type="caution">
    <text evidence="3">The sequence shown here is derived from an EMBL/GenBank/DDBJ whole genome shotgun (WGS) entry which is preliminary data.</text>
</comment>
<evidence type="ECO:0000259" key="2">
    <source>
        <dbReference type="SMART" id="SM01217"/>
    </source>
</evidence>
<dbReference type="Gene3D" id="2.60.40.10">
    <property type="entry name" value="Immunoglobulins"/>
    <property type="match status" value="1"/>
</dbReference>
<dbReference type="InterPro" id="IPR026891">
    <property type="entry name" value="Fn3-like"/>
</dbReference>
<dbReference type="HOGENOM" id="CLU_004542_5_1_9"/>
<dbReference type="InterPro" id="IPR002772">
    <property type="entry name" value="Glyco_hydro_3_C"/>
</dbReference>
<dbReference type="Pfam" id="PF00933">
    <property type="entry name" value="Glyco_hydro_3"/>
    <property type="match status" value="1"/>
</dbReference>
<dbReference type="GO" id="GO:0008422">
    <property type="term" value="F:beta-glucosidase activity"/>
    <property type="evidence" value="ECO:0007669"/>
    <property type="project" value="TreeGrafter"/>
</dbReference>
<reference evidence="3 4" key="1">
    <citation type="submission" date="2013-02" db="EMBL/GenBank/DDBJ databases">
        <title>The Genome Sequence of Enterococcus phoeniculicola BAA-412.</title>
        <authorList>
            <consortium name="The Broad Institute Genome Sequencing Platform"/>
            <consortium name="The Broad Institute Genome Sequencing Center for Infectious Disease"/>
            <person name="Earl A.M."/>
            <person name="Gilmore M.S."/>
            <person name="Lebreton F."/>
            <person name="Walker B."/>
            <person name="Young S.K."/>
            <person name="Zeng Q."/>
            <person name="Gargeya S."/>
            <person name="Fitzgerald M."/>
            <person name="Haas B."/>
            <person name="Abouelleil A."/>
            <person name="Alvarado L."/>
            <person name="Arachchi H.M."/>
            <person name="Berlin A.M."/>
            <person name="Chapman S.B."/>
            <person name="Dewar J."/>
            <person name="Goldberg J."/>
            <person name="Griggs A."/>
            <person name="Gujja S."/>
            <person name="Hansen M."/>
            <person name="Howarth C."/>
            <person name="Imamovic A."/>
            <person name="Larimer J."/>
            <person name="McCowan C."/>
            <person name="Murphy C."/>
            <person name="Neiman D."/>
            <person name="Pearson M."/>
            <person name="Priest M."/>
            <person name="Roberts A."/>
            <person name="Saif S."/>
            <person name="Shea T."/>
            <person name="Sisk P."/>
            <person name="Sykes S."/>
            <person name="Wortman J."/>
            <person name="Nusbaum C."/>
            <person name="Birren B."/>
        </authorList>
    </citation>
    <scope>NUCLEOTIDE SEQUENCE [LARGE SCALE GENOMIC DNA]</scope>
    <source>
        <strain evidence="3 4">ATCC BAA-412</strain>
    </source>
</reference>
<dbReference type="eggNOG" id="COG1472">
    <property type="taxonomic scope" value="Bacteria"/>
</dbReference>
<dbReference type="PATRIC" id="fig|1158610.3.peg.2285"/>
<dbReference type="Pfam" id="PF01915">
    <property type="entry name" value="Glyco_hydro_3_C"/>
    <property type="match status" value="1"/>
</dbReference>
<dbReference type="SMART" id="SM01217">
    <property type="entry name" value="Fn3_like"/>
    <property type="match status" value="1"/>
</dbReference>
<dbReference type="PANTHER" id="PTHR30620:SF123">
    <property type="entry name" value="BETA-XYLOSIDASE"/>
    <property type="match status" value="1"/>
</dbReference>
<dbReference type="Gene3D" id="3.20.20.300">
    <property type="entry name" value="Glycoside hydrolase, family 3, N-terminal domain"/>
    <property type="match status" value="1"/>
</dbReference>
<dbReference type="PRINTS" id="PR00133">
    <property type="entry name" value="GLHYDRLASE3"/>
</dbReference>
<dbReference type="InterPro" id="IPR036962">
    <property type="entry name" value="Glyco_hydro_3_N_sf"/>
</dbReference>
<dbReference type="InterPro" id="IPR051915">
    <property type="entry name" value="Cellulose_Degrad_GH3"/>
</dbReference>
<feature type="domain" description="Fibronectin type III-like" evidence="2">
    <location>
        <begin position="689"/>
        <end position="757"/>
    </location>
</feature>
<keyword evidence="1" id="KW-0378">Hydrolase</keyword>
<proteinExistence type="predicted"/>
<organism evidence="3 4">
    <name type="scientific">Enterococcus phoeniculicola ATCC BAA-412</name>
    <dbReference type="NCBI Taxonomy" id="1158610"/>
    <lineage>
        <taxon>Bacteria</taxon>
        <taxon>Bacillati</taxon>
        <taxon>Bacillota</taxon>
        <taxon>Bacilli</taxon>
        <taxon>Lactobacillales</taxon>
        <taxon>Enterococcaceae</taxon>
        <taxon>Enterococcus</taxon>
    </lineage>
</organism>
<dbReference type="STRING" id="154621.RV11_GL001703"/>
<dbReference type="InterPro" id="IPR036881">
    <property type="entry name" value="Glyco_hydro_3_C_sf"/>
</dbReference>
<dbReference type="RefSeq" id="WP_010768953.1">
    <property type="nucleotide sequence ID" value="NZ_ASWE01000001.1"/>
</dbReference>
<protein>
    <recommendedName>
        <fullName evidence="2">Fibronectin type III-like domain-containing protein</fullName>
    </recommendedName>
</protein>
<accession>R3W3D6</accession>
<dbReference type="OrthoDB" id="9805821at2"/>
<dbReference type="InterPro" id="IPR013783">
    <property type="entry name" value="Ig-like_fold"/>
</dbReference>
<name>R3W3D6_9ENTE</name>
<dbReference type="Proteomes" id="UP000013785">
    <property type="component" value="Unassembled WGS sequence"/>
</dbReference>